<proteinExistence type="predicted"/>
<accession>A0AAV4UKY4</accession>
<organism evidence="2 3">
    <name type="scientific">Caerostris extrusa</name>
    <name type="common">Bark spider</name>
    <name type="synonym">Caerostris bankana</name>
    <dbReference type="NCBI Taxonomy" id="172846"/>
    <lineage>
        <taxon>Eukaryota</taxon>
        <taxon>Metazoa</taxon>
        <taxon>Ecdysozoa</taxon>
        <taxon>Arthropoda</taxon>
        <taxon>Chelicerata</taxon>
        <taxon>Arachnida</taxon>
        <taxon>Araneae</taxon>
        <taxon>Araneomorphae</taxon>
        <taxon>Entelegynae</taxon>
        <taxon>Araneoidea</taxon>
        <taxon>Araneidae</taxon>
        <taxon>Caerostris</taxon>
    </lineage>
</organism>
<protein>
    <submittedName>
        <fullName evidence="2">Uncharacterized protein</fullName>
    </submittedName>
</protein>
<keyword evidence="3" id="KW-1185">Reference proteome</keyword>
<gene>
    <name evidence="2" type="ORF">CEXT_346131</name>
</gene>
<evidence type="ECO:0000256" key="1">
    <source>
        <dbReference type="SAM" id="MobiDB-lite"/>
    </source>
</evidence>
<evidence type="ECO:0000313" key="3">
    <source>
        <dbReference type="Proteomes" id="UP001054945"/>
    </source>
</evidence>
<evidence type="ECO:0000313" key="2">
    <source>
        <dbReference type="EMBL" id="GIY58446.1"/>
    </source>
</evidence>
<dbReference type="Proteomes" id="UP001054945">
    <property type="component" value="Unassembled WGS sequence"/>
</dbReference>
<dbReference type="AlphaFoldDB" id="A0AAV4UKY4"/>
<name>A0AAV4UKY4_CAEEX</name>
<dbReference type="EMBL" id="BPLR01013059">
    <property type="protein sequence ID" value="GIY58446.1"/>
    <property type="molecule type" value="Genomic_DNA"/>
</dbReference>
<reference evidence="2 3" key="1">
    <citation type="submission" date="2021-06" db="EMBL/GenBank/DDBJ databases">
        <title>Caerostris extrusa draft genome.</title>
        <authorList>
            <person name="Kono N."/>
            <person name="Arakawa K."/>
        </authorList>
    </citation>
    <scope>NUCLEOTIDE SEQUENCE [LARGE SCALE GENOMIC DNA]</scope>
</reference>
<feature type="non-terminal residue" evidence="2">
    <location>
        <position position="1"/>
    </location>
</feature>
<comment type="caution">
    <text evidence="2">The sequence shown here is derived from an EMBL/GenBank/DDBJ whole genome shotgun (WGS) entry which is preliminary data.</text>
</comment>
<sequence length="115" mass="13372">VEEVWGCEASEETAQLRLRWYYCQEKWVNIFHISGDSWDTKTPVKVSRKKKKNWSGAQKTDRKDQSASDSGIVVIFCQENDPQTITTEVVECIPRTRNKEMNVLPDNTEIITYSK</sequence>
<feature type="region of interest" description="Disordered" evidence="1">
    <location>
        <begin position="36"/>
        <end position="68"/>
    </location>
</feature>